<evidence type="ECO:0000256" key="9">
    <source>
        <dbReference type="HAMAP-Rule" id="MF_02095"/>
    </source>
</evidence>
<dbReference type="GO" id="GO:0000103">
    <property type="term" value="P:sulfate assimilation"/>
    <property type="evidence" value="ECO:0007669"/>
    <property type="project" value="TreeGrafter"/>
</dbReference>
<feature type="binding site" evidence="10">
    <location>
        <position position="91"/>
    </location>
    <ligand>
        <name>Mg(2+)</name>
        <dbReference type="ChEBI" id="CHEBI:18420"/>
        <label>1</label>
        <note>catalytic</note>
    </ligand>
</feature>
<dbReference type="SUPFAM" id="SSF56655">
    <property type="entry name" value="Carbohydrate phosphatase"/>
    <property type="match status" value="1"/>
</dbReference>
<evidence type="ECO:0000313" key="12">
    <source>
        <dbReference type="Proteomes" id="UP000503004"/>
    </source>
</evidence>
<evidence type="ECO:0000256" key="4">
    <source>
        <dbReference type="ARBA" id="ARBA00022519"/>
    </source>
</evidence>
<dbReference type="HAMAP" id="MF_02095">
    <property type="entry name" value="CysQ"/>
    <property type="match status" value="1"/>
</dbReference>
<evidence type="ECO:0000313" key="11">
    <source>
        <dbReference type="EMBL" id="QJD29078.1"/>
    </source>
</evidence>
<dbReference type="Proteomes" id="UP000503004">
    <property type="component" value="Chromosome"/>
</dbReference>
<feature type="binding site" evidence="9">
    <location>
        <begin position="93"/>
        <end position="96"/>
    </location>
    <ligand>
        <name>substrate</name>
    </ligand>
</feature>
<feature type="binding site" evidence="9">
    <location>
        <position position="91"/>
    </location>
    <ligand>
        <name>Mg(2+)</name>
        <dbReference type="ChEBI" id="CHEBI:18420"/>
        <label>2</label>
    </ligand>
</feature>
<dbReference type="GO" id="GO:0000287">
    <property type="term" value="F:magnesium ion binding"/>
    <property type="evidence" value="ECO:0007669"/>
    <property type="project" value="UniProtKB-UniRule"/>
</dbReference>
<evidence type="ECO:0000256" key="2">
    <source>
        <dbReference type="ARBA" id="ARBA00005289"/>
    </source>
</evidence>
<keyword evidence="7 9" id="KW-0460">Magnesium</keyword>
<evidence type="ECO:0000256" key="5">
    <source>
        <dbReference type="ARBA" id="ARBA00022723"/>
    </source>
</evidence>
<accession>A0A858Q5F8</accession>
<dbReference type="CDD" id="cd01638">
    <property type="entry name" value="CysQ"/>
    <property type="match status" value="1"/>
</dbReference>
<keyword evidence="12" id="KW-1185">Reference proteome</keyword>
<evidence type="ECO:0000256" key="7">
    <source>
        <dbReference type="ARBA" id="ARBA00022842"/>
    </source>
</evidence>
<dbReference type="AlphaFoldDB" id="A0A858Q5F8"/>
<comment type="function">
    <text evidence="9">Converts adenosine-3',5'-bisphosphate (PAP) to AMP.</text>
</comment>
<comment type="subcellular location">
    <subcellularLocation>
        <location evidence="9">Cell inner membrane</location>
        <topology evidence="9">Peripheral membrane protein</topology>
        <orientation evidence="9">Cytoplasmic side</orientation>
    </subcellularLocation>
</comment>
<dbReference type="GO" id="GO:0050427">
    <property type="term" value="P:3'-phosphoadenosine 5'-phosphosulfate metabolic process"/>
    <property type="evidence" value="ECO:0007669"/>
    <property type="project" value="TreeGrafter"/>
</dbReference>
<keyword evidence="5 9" id="KW-0479">Metal-binding</keyword>
<dbReference type="PROSITE" id="PS00629">
    <property type="entry name" value="IMP_1"/>
    <property type="match status" value="1"/>
</dbReference>
<feature type="binding site" evidence="9">
    <location>
        <position position="94"/>
    </location>
    <ligand>
        <name>Mg(2+)</name>
        <dbReference type="ChEBI" id="CHEBI:18420"/>
        <label>2</label>
    </ligand>
</feature>
<evidence type="ECO:0000256" key="10">
    <source>
        <dbReference type="PIRSR" id="PIRSR600760-2"/>
    </source>
</evidence>
<dbReference type="EC" id="3.1.3.7" evidence="9"/>
<organism evidence="11 12">
    <name type="scientific">Methylococcus geothermalis</name>
    <dbReference type="NCBI Taxonomy" id="2681310"/>
    <lineage>
        <taxon>Bacteria</taxon>
        <taxon>Pseudomonadati</taxon>
        <taxon>Pseudomonadota</taxon>
        <taxon>Gammaproteobacteria</taxon>
        <taxon>Methylococcales</taxon>
        <taxon>Methylococcaceae</taxon>
        <taxon>Methylococcus</taxon>
    </lineage>
</organism>
<dbReference type="Gene3D" id="3.40.190.80">
    <property type="match status" value="1"/>
</dbReference>
<comment type="similarity">
    <text evidence="2 9">Belongs to the inositol monophosphatase superfamily. CysQ family.</text>
</comment>
<feature type="binding site" evidence="10">
    <location>
        <position position="94"/>
    </location>
    <ligand>
        <name>Mg(2+)</name>
        <dbReference type="ChEBI" id="CHEBI:18420"/>
        <label>1</label>
        <note>catalytic</note>
    </ligand>
</feature>
<dbReference type="PROSITE" id="PS00630">
    <property type="entry name" value="IMP_2"/>
    <property type="match status" value="1"/>
</dbReference>
<reference evidence="12" key="1">
    <citation type="submission" date="2019-12" db="EMBL/GenBank/DDBJ databases">
        <authorList>
            <person name="Awala S.I."/>
            <person name="Rhee S.K."/>
        </authorList>
    </citation>
    <scope>NUCLEOTIDE SEQUENCE [LARGE SCALE GENOMIC DNA]</scope>
    <source>
        <strain evidence="12">IM1</strain>
    </source>
</reference>
<keyword evidence="6 9" id="KW-0378">Hydrolase</keyword>
<feature type="binding site" evidence="10">
    <location>
        <position position="217"/>
    </location>
    <ligand>
        <name>Mg(2+)</name>
        <dbReference type="ChEBI" id="CHEBI:18420"/>
        <label>1</label>
        <note>catalytic</note>
    </ligand>
</feature>
<dbReference type="InterPro" id="IPR006240">
    <property type="entry name" value="CysQ"/>
</dbReference>
<keyword evidence="4 9" id="KW-0997">Cell inner membrane</keyword>
<feature type="binding site" evidence="9">
    <location>
        <position position="217"/>
    </location>
    <ligand>
        <name>Mg(2+)</name>
        <dbReference type="ChEBI" id="CHEBI:18420"/>
        <label>2</label>
    </ligand>
</feature>
<feature type="binding site" evidence="9">
    <location>
        <position position="71"/>
    </location>
    <ligand>
        <name>Mg(2+)</name>
        <dbReference type="ChEBI" id="CHEBI:18420"/>
        <label>1</label>
    </ligand>
</feature>
<dbReference type="FunFam" id="3.30.540.10:FF:000007">
    <property type="entry name" value="3'(2'),5'-bisphosphate nucleotidase CysQ"/>
    <property type="match status" value="1"/>
</dbReference>
<proteinExistence type="inferred from homology"/>
<feature type="binding site" evidence="9">
    <location>
        <position position="217"/>
    </location>
    <ligand>
        <name>substrate</name>
    </ligand>
</feature>
<feature type="binding site" evidence="10">
    <location>
        <position position="71"/>
    </location>
    <ligand>
        <name>Mg(2+)</name>
        <dbReference type="ChEBI" id="CHEBI:18420"/>
        <label>1</label>
        <note>catalytic</note>
    </ligand>
</feature>
<name>A0A858Q5F8_9GAMM</name>
<dbReference type="FunFam" id="3.40.190.80:FF:000005">
    <property type="entry name" value="3'(2'),5'-bisphosphate nucleotidase CysQ"/>
    <property type="match status" value="1"/>
</dbReference>
<feature type="binding site" evidence="9">
    <location>
        <position position="71"/>
    </location>
    <ligand>
        <name>substrate</name>
    </ligand>
</feature>
<dbReference type="PANTHER" id="PTHR43028:SF5">
    <property type="entry name" value="3'(2'),5'-BISPHOSPHATE NUCLEOTIDASE 1"/>
    <property type="match status" value="1"/>
</dbReference>
<feature type="binding site" evidence="10">
    <location>
        <position position="93"/>
    </location>
    <ligand>
        <name>Mg(2+)</name>
        <dbReference type="ChEBI" id="CHEBI:18420"/>
        <label>2</label>
    </ligand>
</feature>
<dbReference type="Pfam" id="PF00459">
    <property type="entry name" value="Inositol_P"/>
    <property type="match status" value="1"/>
</dbReference>
<evidence type="ECO:0000256" key="3">
    <source>
        <dbReference type="ARBA" id="ARBA00022475"/>
    </source>
</evidence>
<sequence length="272" mass="29589">MPMMKEPSRLLESVVALAKEAGLAILAIYGSEFSVARKSDQSPLTAADLASHDVIVAGLGRLKPKFPVLSEESAATAFEDRKNWTSFWLVDPLDGTKEFVKRNGEFTVNIALVHEHVPVLGVVHAPALGLTYFAAEGCGAFRQHDEETPQRIRARPRAARPPVVVGSRSHLNAEMETYLNRLGDCELRPMGSSLKLCLVAEGTADLYPRIGLTSEWDTAAAHCVVTEAGGAVTDLKGDPLVYNARDGVLNPYFLVYGDKSRPWLDYARGIEG</sequence>
<dbReference type="EMBL" id="CP046565">
    <property type="protein sequence ID" value="QJD29078.1"/>
    <property type="molecule type" value="Genomic_DNA"/>
</dbReference>
<comment type="cofactor">
    <cofactor evidence="9 10">
        <name>Mg(2+)</name>
        <dbReference type="ChEBI" id="CHEBI:18420"/>
    </cofactor>
</comment>
<keyword evidence="8 9" id="KW-0472">Membrane</keyword>
<dbReference type="GO" id="GO:0046854">
    <property type="term" value="P:phosphatidylinositol phosphate biosynthetic process"/>
    <property type="evidence" value="ECO:0007669"/>
    <property type="project" value="InterPro"/>
</dbReference>
<feature type="binding site" evidence="9">
    <location>
        <position position="91"/>
    </location>
    <ligand>
        <name>Mg(2+)</name>
        <dbReference type="ChEBI" id="CHEBI:18420"/>
        <label>1</label>
    </ligand>
</feature>
<gene>
    <name evidence="9 11" type="primary">cysQ</name>
    <name evidence="11" type="ORF">GNH96_03235</name>
</gene>
<dbReference type="InterPro" id="IPR000760">
    <property type="entry name" value="Inositol_monophosphatase-like"/>
</dbReference>
<evidence type="ECO:0000256" key="8">
    <source>
        <dbReference type="ARBA" id="ARBA00023136"/>
    </source>
</evidence>
<dbReference type="GO" id="GO:0008441">
    <property type="term" value="F:3'(2'),5'-bisphosphate nucleotidase activity"/>
    <property type="evidence" value="ECO:0007669"/>
    <property type="project" value="UniProtKB-UniRule"/>
</dbReference>
<dbReference type="GO" id="GO:0005886">
    <property type="term" value="C:plasma membrane"/>
    <property type="evidence" value="ECO:0007669"/>
    <property type="project" value="UniProtKB-SubCell"/>
</dbReference>
<dbReference type="RefSeq" id="WP_169602241.1">
    <property type="nucleotide sequence ID" value="NZ_CP046565.1"/>
</dbReference>
<dbReference type="InterPro" id="IPR020550">
    <property type="entry name" value="Inositol_monophosphatase_CS"/>
</dbReference>
<dbReference type="Gene3D" id="3.30.540.10">
    <property type="entry name" value="Fructose-1,6-Bisphosphatase, subunit A, domain 1"/>
    <property type="match status" value="1"/>
</dbReference>
<dbReference type="KEGG" id="metu:GNH96_03235"/>
<dbReference type="NCBIfam" id="TIGR01331">
    <property type="entry name" value="bisphos_cysQ"/>
    <property type="match status" value="1"/>
</dbReference>
<keyword evidence="3 9" id="KW-1003">Cell membrane</keyword>
<dbReference type="InterPro" id="IPR020583">
    <property type="entry name" value="Inositol_monoP_metal-BS"/>
</dbReference>
<dbReference type="PANTHER" id="PTHR43028">
    <property type="entry name" value="3'(2'),5'-BISPHOSPHATE NUCLEOTIDASE 1"/>
    <property type="match status" value="1"/>
</dbReference>
<dbReference type="PRINTS" id="PR00377">
    <property type="entry name" value="IMPHPHTASES"/>
</dbReference>
<dbReference type="InterPro" id="IPR050725">
    <property type="entry name" value="CysQ/Inositol_MonoPase"/>
</dbReference>
<protein>
    <recommendedName>
        <fullName evidence="9">3'(2'),5'-bisphosphate nucleotidase CysQ</fullName>
        <ecNumber evidence="9">3.1.3.7</ecNumber>
    </recommendedName>
    <alternativeName>
        <fullName evidence="9">3'(2'),5-bisphosphonucleoside 3'(2')-phosphohydrolase</fullName>
    </alternativeName>
    <alternativeName>
        <fullName evidence="9">3'-phosphoadenosine 5'-phosphate phosphatase</fullName>
        <shortName evidence="9">PAP phosphatase</shortName>
    </alternativeName>
</protein>
<comment type="catalytic activity">
    <reaction evidence="1 9">
        <text>adenosine 3',5'-bisphosphate + H2O = AMP + phosphate</text>
        <dbReference type="Rhea" id="RHEA:10040"/>
        <dbReference type="ChEBI" id="CHEBI:15377"/>
        <dbReference type="ChEBI" id="CHEBI:43474"/>
        <dbReference type="ChEBI" id="CHEBI:58343"/>
        <dbReference type="ChEBI" id="CHEBI:456215"/>
        <dbReference type="EC" id="3.1.3.7"/>
    </reaction>
</comment>
<evidence type="ECO:0000256" key="6">
    <source>
        <dbReference type="ARBA" id="ARBA00022801"/>
    </source>
</evidence>
<evidence type="ECO:0000256" key="1">
    <source>
        <dbReference type="ARBA" id="ARBA00001625"/>
    </source>
</evidence>
<feature type="binding site" evidence="9">
    <location>
        <position position="93"/>
    </location>
    <ligand>
        <name>Mg(2+)</name>
        <dbReference type="ChEBI" id="CHEBI:18420"/>
        <label>1</label>
    </ligand>
</feature>